<evidence type="ECO:0000313" key="1">
    <source>
        <dbReference type="EMBL" id="JAH24925.1"/>
    </source>
</evidence>
<reference evidence="1" key="2">
    <citation type="journal article" date="2015" name="Fish Shellfish Immunol.">
        <title>Early steps in the European eel (Anguilla anguilla)-Vibrio vulnificus interaction in the gills: Role of the RtxA13 toxin.</title>
        <authorList>
            <person name="Callol A."/>
            <person name="Pajuelo D."/>
            <person name="Ebbesson L."/>
            <person name="Teles M."/>
            <person name="MacKenzie S."/>
            <person name="Amaro C."/>
        </authorList>
    </citation>
    <scope>NUCLEOTIDE SEQUENCE</scope>
</reference>
<dbReference type="EMBL" id="GBXM01083652">
    <property type="protein sequence ID" value="JAH24925.1"/>
    <property type="molecule type" value="Transcribed_RNA"/>
</dbReference>
<sequence length="56" mass="6395">MDLNSDLNAHFVQLGRPEMVCINKSPECMLDFRIRVRKETFKTTSMSHVEAGLIKG</sequence>
<organism evidence="1">
    <name type="scientific">Anguilla anguilla</name>
    <name type="common">European freshwater eel</name>
    <name type="synonym">Muraena anguilla</name>
    <dbReference type="NCBI Taxonomy" id="7936"/>
    <lineage>
        <taxon>Eukaryota</taxon>
        <taxon>Metazoa</taxon>
        <taxon>Chordata</taxon>
        <taxon>Craniata</taxon>
        <taxon>Vertebrata</taxon>
        <taxon>Euteleostomi</taxon>
        <taxon>Actinopterygii</taxon>
        <taxon>Neopterygii</taxon>
        <taxon>Teleostei</taxon>
        <taxon>Anguilliformes</taxon>
        <taxon>Anguillidae</taxon>
        <taxon>Anguilla</taxon>
    </lineage>
</organism>
<dbReference type="AlphaFoldDB" id="A0A0E9R8X1"/>
<accession>A0A0E9R8X1</accession>
<name>A0A0E9R8X1_ANGAN</name>
<protein>
    <submittedName>
        <fullName evidence="1">Uncharacterized protein</fullName>
    </submittedName>
</protein>
<proteinExistence type="predicted"/>
<reference evidence="1" key="1">
    <citation type="submission" date="2014-11" db="EMBL/GenBank/DDBJ databases">
        <authorList>
            <person name="Amaro Gonzalez C."/>
        </authorList>
    </citation>
    <scope>NUCLEOTIDE SEQUENCE</scope>
</reference>